<keyword evidence="7 13" id="KW-0067">ATP-binding</keyword>
<comment type="subcellular location">
    <subcellularLocation>
        <location evidence="1">Cell membrane</location>
        <topology evidence="1">Multi-pass membrane protein</topology>
    </subcellularLocation>
</comment>
<evidence type="ECO:0000256" key="9">
    <source>
        <dbReference type="ARBA" id="ARBA00023136"/>
    </source>
</evidence>
<dbReference type="Gene3D" id="1.20.1560.10">
    <property type="entry name" value="ABC transporter type 1, transmembrane domain"/>
    <property type="match status" value="1"/>
</dbReference>
<dbReference type="EMBL" id="BJXA01000001">
    <property type="protein sequence ID" value="GEM35607.1"/>
    <property type="molecule type" value="Genomic_DNA"/>
</dbReference>
<dbReference type="PROSITE" id="PS50893">
    <property type="entry name" value="ABC_TRANSPORTER_2"/>
    <property type="match status" value="1"/>
</dbReference>
<keyword evidence="9 10" id="KW-0472">Membrane</keyword>
<dbReference type="AlphaFoldDB" id="A0A511M5U8"/>
<protein>
    <submittedName>
        <fullName evidence="13">Multidrug ABC transporter ATP-binding protein</fullName>
    </submittedName>
</protein>
<dbReference type="PROSITE" id="PS50929">
    <property type="entry name" value="ABC_TM1F"/>
    <property type="match status" value="1"/>
</dbReference>
<keyword evidence="2" id="KW-0813">Transport</keyword>
<proteinExistence type="predicted"/>
<feature type="transmembrane region" description="Helical" evidence="10">
    <location>
        <begin position="84"/>
        <end position="103"/>
    </location>
</feature>
<dbReference type="InterPro" id="IPR036640">
    <property type="entry name" value="ABC1_TM_sf"/>
</dbReference>
<dbReference type="SUPFAM" id="SSF90123">
    <property type="entry name" value="ABC transporter transmembrane region"/>
    <property type="match status" value="1"/>
</dbReference>
<evidence type="ECO:0000259" key="11">
    <source>
        <dbReference type="PROSITE" id="PS50893"/>
    </source>
</evidence>
<evidence type="ECO:0000256" key="1">
    <source>
        <dbReference type="ARBA" id="ARBA00004651"/>
    </source>
</evidence>
<evidence type="ECO:0000313" key="13">
    <source>
        <dbReference type="EMBL" id="GEM35607.1"/>
    </source>
</evidence>
<dbReference type="Gene3D" id="3.40.50.300">
    <property type="entry name" value="P-loop containing nucleotide triphosphate hydrolases"/>
    <property type="match status" value="1"/>
</dbReference>
<dbReference type="Pfam" id="PF00005">
    <property type="entry name" value="ABC_tran"/>
    <property type="match status" value="1"/>
</dbReference>
<keyword evidence="4" id="KW-0997">Cell inner membrane</keyword>
<dbReference type="SUPFAM" id="SSF52540">
    <property type="entry name" value="P-loop containing nucleoside triphosphate hydrolases"/>
    <property type="match status" value="1"/>
</dbReference>
<evidence type="ECO:0000256" key="7">
    <source>
        <dbReference type="ARBA" id="ARBA00022840"/>
    </source>
</evidence>
<dbReference type="CDD" id="cd07346">
    <property type="entry name" value="ABC_6TM_exporters"/>
    <property type="match status" value="1"/>
</dbReference>
<organism evidence="13 14">
    <name type="scientific">Nocardia ninae NBRC 108245</name>
    <dbReference type="NCBI Taxonomy" id="1210091"/>
    <lineage>
        <taxon>Bacteria</taxon>
        <taxon>Bacillati</taxon>
        <taxon>Actinomycetota</taxon>
        <taxon>Actinomycetes</taxon>
        <taxon>Mycobacteriales</taxon>
        <taxon>Nocardiaceae</taxon>
        <taxon>Nocardia</taxon>
    </lineage>
</organism>
<comment type="caution">
    <text evidence="13">The sequence shown here is derived from an EMBL/GenBank/DDBJ whole genome shotgun (WGS) entry which is preliminary data.</text>
</comment>
<dbReference type="GO" id="GO:0005886">
    <property type="term" value="C:plasma membrane"/>
    <property type="evidence" value="ECO:0007669"/>
    <property type="project" value="UniProtKB-SubCell"/>
</dbReference>
<reference evidence="13 14" key="1">
    <citation type="submission" date="2019-07" db="EMBL/GenBank/DDBJ databases">
        <title>Whole genome shotgun sequence of Nocardia ninae NBRC 108245.</title>
        <authorList>
            <person name="Hosoyama A."/>
            <person name="Uohara A."/>
            <person name="Ohji S."/>
            <person name="Ichikawa N."/>
        </authorList>
    </citation>
    <scope>NUCLEOTIDE SEQUENCE [LARGE SCALE GENOMIC DNA]</scope>
    <source>
        <strain evidence="13 14">NBRC 108245</strain>
    </source>
</reference>
<dbReference type="Proteomes" id="UP000321424">
    <property type="component" value="Unassembled WGS sequence"/>
</dbReference>
<evidence type="ECO:0000256" key="10">
    <source>
        <dbReference type="SAM" id="Phobius"/>
    </source>
</evidence>
<evidence type="ECO:0000256" key="4">
    <source>
        <dbReference type="ARBA" id="ARBA00022519"/>
    </source>
</evidence>
<accession>A0A511M5U8</accession>
<keyword evidence="5 10" id="KW-0812">Transmembrane</keyword>
<dbReference type="InterPro" id="IPR011527">
    <property type="entry name" value="ABC1_TM_dom"/>
</dbReference>
<dbReference type="PANTHER" id="PTHR43394:SF1">
    <property type="entry name" value="ATP-BINDING CASSETTE SUB-FAMILY B MEMBER 10, MITOCHONDRIAL"/>
    <property type="match status" value="1"/>
</dbReference>
<evidence type="ECO:0000259" key="12">
    <source>
        <dbReference type="PROSITE" id="PS50929"/>
    </source>
</evidence>
<keyword evidence="3" id="KW-1003">Cell membrane</keyword>
<name>A0A511M5U8_9NOCA</name>
<evidence type="ECO:0000256" key="5">
    <source>
        <dbReference type="ARBA" id="ARBA00022692"/>
    </source>
</evidence>
<evidence type="ECO:0000313" key="14">
    <source>
        <dbReference type="Proteomes" id="UP000321424"/>
    </source>
</evidence>
<keyword evidence="8 10" id="KW-1133">Transmembrane helix</keyword>
<dbReference type="SMART" id="SM00382">
    <property type="entry name" value="AAA"/>
    <property type="match status" value="1"/>
</dbReference>
<feature type="domain" description="ABC transporter" evidence="11">
    <location>
        <begin position="357"/>
        <end position="590"/>
    </location>
</feature>
<dbReference type="InterPro" id="IPR003593">
    <property type="entry name" value="AAA+_ATPase"/>
</dbReference>
<evidence type="ECO:0000256" key="8">
    <source>
        <dbReference type="ARBA" id="ARBA00022989"/>
    </source>
</evidence>
<gene>
    <name evidence="13" type="ORF">NN4_01260</name>
</gene>
<dbReference type="Pfam" id="PF00664">
    <property type="entry name" value="ABC_membrane"/>
    <property type="match status" value="1"/>
</dbReference>
<dbReference type="GO" id="GO:0005524">
    <property type="term" value="F:ATP binding"/>
    <property type="evidence" value="ECO:0007669"/>
    <property type="project" value="UniProtKB-KW"/>
</dbReference>
<dbReference type="PANTHER" id="PTHR43394">
    <property type="entry name" value="ATP-DEPENDENT PERMEASE MDL1, MITOCHONDRIAL"/>
    <property type="match status" value="1"/>
</dbReference>
<evidence type="ECO:0000256" key="3">
    <source>
        <dbReference type="ARBA" id="ARBA00022475"/>
    </source>
</evidence>
<feature type="domain" description="ABC transmembrane type-1" evidence="12">
    <location>
        <begin position="42"/>
        <end position="327"/>
    </location>
</feature>
<keyword evidence="6" id="KW-0547">Nucleotide-binding</keyword>
<feature type="transmembrane region" description="Helical" evidence="10">
    <location>
        <begin position="170"/>
        <end position="203"/>
    </location>
</feature>
<evidence type="ECO:0000256" key="6">
    <source>
        <dbReference type="ARBA" id="ARBA00022741"/>
    </source>
</evidence>
<dbReference type="InterPro" id="IPR027417">
    <property type="entry name" value="P-loop_NTPase"/>
</dbReference>
<keyword evidence="14" id="KW-1185">Reference proteome</keyword>
<feature type="transmembrane region" description="Helical" evidence="10">
    <location>
        <begin position="41"/>
        <end position="63"/>
    </location>
</feature>
<dbReference type="InterPro" id="IPR003439">
    <property type="entry name" value="ABC_transporter-like_ATP-bd"/>
</dbReference>
<dbReference type="GO" id="GO:0015421">
    <property type="term" value="F:ABC-type oligopeptide transporter activity"/>
    <property type="evidence" value="ECO:0007669"/>
    <property type="project" value="TreeGrafter"/>
</dbReference>
<sequence>MSPVRAAMTPVSKDAAILPVADRAAVRRAAWHEIRADRTGFAVMLLLNALAAAAGLAAPRLLGAIVDTVKESTGPGAVSRIDELALAIVAFTLIQLVLTRFALYAGARFGEGAAGRIRERYLDRTLALPASTVEHVPTGDLVTRGTSDVGSAATALRDAAPEVLVATVQAVFIIAAVMVLHPLLGVCALTSLIGIAVALRWYLHRARADYLTEGAATAALADILTTTAQGARTIEAFGLHERRRTRTETAIAHARRTRLRTLWLRSVLMPSVDVSQAVALAGVLLLGGMLERAGVVSLGTVIAAVLYLRQLSGPLDTIMMWIEQLQQSSASYARVEGLAQAPSDKPRSTAEPADDRIEVTDCHFAYTDDRDVLHGVTLDIAAGEKLAIVGPSGAGKTTLGRLLAGLEEPRSGTVSVGGVPIADLAPELLRRQVVLVTQEHHVFQDTLRGNLRIADPTATDERMRDALTTVDARWALELPDGLDTEFGGAASTLNGAQAQQLALARVALADPHTLILDEATALLDPASARATERALAAVLAGRTVIAIAHRLHTAHDADRIVVMTDGSIIELGTHDELVAEAGIYAGLWRSWHGD</sequence>
<evidence type="ECO:0000256" key="2">
    <source>
        <dbReference type="ARBA" id="ARBA00022448"/>
    </source>
</evidence>
<dbReference type="FunFam" id="3.40.50.300:FF:001001">
    <property type="entry name" value="Multidrug ABC transporter ATP-binding protein"/>
    <property type="match status" value="1"/>
</dbReference>
<dbReference type="InterPro" id="IPR039421">
    <property type="entry name" value="Type_1_exporter"/>
</dbReference>
<dbReference type="GO" id="GO:0016887">
    <property type="term" value="F:ATP hydrolysis activity"/>
    <property type="evidence" value="ECO:0007669"/>
    <property type="project" value="InterPro"/>
</dbReference>